<protein>
    <recommendedName>
        <fullName evidence="3">GAF domain-containing protein</fullName>
    </recommendedName>
</protein>
<dbReference type="OrthoDB" id="627374at2"/>
<dbReference type="RefSeq" id="WP_157287885.1">
    <property type="nucleotide sequence ID" value="NZ_CP014504.1"/>
</dbReference>
<dbReference type="KEGG" id="pcm:AY601_2625"/>
<evidence type="ECO:0000313" key="1">
    <source>
        <dbReference type="EMBL" id="AMP99513.1"/>
    </source>
</evidence>
<name>A0A127VDS9_9SPHI</name>
<reference evidence="1 2" key="1">
    <citation type="submission" date="2016-03" db="EMBL/GenBank/DDBJ databases">
        <title>Complete genome sequence of Pedobacter cryoconitis PAMC 27485.</title>
        <authorList>
            <person name="Lee J."/>
            <person name="Kim O.-S."/>
        </authorList>
    </citation>
    <scope>NUCLEOTIDE SEQUENCE [LARGE SCALE GENOMIC DNA]</scope>
    <source>
        <strain evidence="1 2">PAMC 27485</strain>
    </source>
</reference>
<dbReference type="Proteomes" id="UP000071561">
    <property type="component" value="Chromosome"/>
</dbReference>
<dbReference type="PATRIC" id="fig|188932.3.peg.2736"/>
<organism evidence="1 2">
    <name type="scientific">Pedobacter cryoconitis</name>
    <dbReference type="NCBI Taxonomy" id="188932"/>
    <lineage>
        <taxon>Bacteria</taxon>
        <taxon>Pseudomonadati</taxon>
        <taxon>Bacteroidota</taxon>
        <taxon>Sphingobacteriia</taxon>
        <taxon>Sphingobacteriales</taxon>
        <taxon>Sphingobacteriaceae</taxon>
        <taxon>Pedobacter</taxon>
    </lineage>
</organism>
<gene>
    <name evidence="1" type="ORF">AY601_2625</name>
</gene>
<dbReference type="EMBL" id="CP014504">
    <property type="protein sequence ID" value="AMP99513.1"/>
    <property type="molecule type" value="Genomic_DNA"/>
</dbReference>
<sequence length="779" mass="88829">MQTHAFTFHSSPTIDRLIKSDLSFRPLENYLKKLNSSSPVRMRMIDELIQTLQQYLPGNEDNSPLLPGPDDQSLFDLIYLALSPLLADEHNCFWAMASPLPGEIHYCTAAFNDLFKNGMAKGQSAGGADQEVNLLNEYKNYIYRLILSQCYHFSFQILEPGHYTYTNPKTGLEEYYKVNINTSFIEVVVTGELPDITMDSIIHAGPTRIDPLILLEKILPLHIFKLTGFAVITLENITDSFAIDQIRNEIVNHENEAHIYQQVIKSLSMLSGNNALQFSLKPLARLNNETIVDVNPEIHSFMMDVAKQFEDKIMLQSMVKGYEENPVTYYFSAANHAGNKFGDPIHDILESKKVKVYACLPLLFKQKVVGILEIYAFKEVLFFENILAKIAAALPLLSQLTKNSADHFSDKINDVVRRHFTVLQPAVLWKFHLAAWNYLQQEQKMGTGAAIESITFDGVYAIYGAIDIKDSTLKRNDALLKDIHNLLDESIKILDRLIITGYPAEEIKIFCIKFKSKYQHAVTLKVEITILTFLRLYLKPLLMPLAVEEPDYLVYINVYLEPVDAGNSAIHANRNILEQEIGRLNEDVTRFMAGMIEDLQQLHPGYIKTFRTDGIECDIYIGQSITPRSQLDSIKIRAYRALQLRYMALVAKYTTQTSLSSSFALKTTQLIFAPGTPINITFRNDEKRFDVEGADNINYEIIKKRIDKICIKGSTERLNQPGKIAIVYQDDTIKEEYLRLIRILQEEGALQENAEVLHLEDLKDVFGLMAIRVEIQKNQ</sequence>
<proteinExistence type="predicted"/>
<accession>A0A127VDS9</accession>
<keyword evidence="2" id="KW-1185">Reference proteome</keyword>
<evidence type="ECO:0000313" key="2">
    <source>
        <dbReference type="Proteomes" id="UP000071561"/>
    </source>
</evidence>
<dbReference type="AlphaFoldDB" id="A0A127VDS9"/>
<evidence type="ECO:0008006" key="3">
    <source>
        <dbReference type="Google" id="ProtNLM"/>
    </source>
</evidence>